<evidence type="ECO:0000313" key="14">
    <source>
        <dbReference type="Proteomes" id="UP000095038"/>
    </source>
</evidence>
<evidence type="ECO:0000256" key="3">
    <source>
        <dbReference type="ARBA" id="ARBA00022692"/>
    </source>
</evidence>
<feature type="transmembrane region" description="Helical" evidence="11">
    <location>
        <begin position="24"/>
        <end position="42"/>
    </location>
</feature>
<reference evidence="14" key="1">
    <citation type="submission" date="2016-05" db="EMBL/GenBank/DDBJ databases">
        <title>Comparative genomics of biotechnologically important yeasts.</title>
        <authorList>
            <consortium name="DOE Joint Genome Institute"/>
            <person name="Riley R."/>
            <person name="Haridas S."/>
            <person name="Wolfe K.H."/>
            <person name="Lopes M.R."/>
            <person name="Hittinger C.T."/>
            <person name="Goker M."/>
            <person name="Salamov A."/>
            <person name="Wisecaver J."/>
            <person name="Long T.M."/>
            <person name="Aerts A.L."/>
            <person name="Barry K."/>
            <person name="Choi C."/>
            <person name="Clum A."/>
            <person name="Coughlan A.Y."/>
            <person name="Deshpande S."/>
            <person name="Douglass A.P."/>
            <person name="Hanson S.J."/>
            <person name="Klenk H.-P."/>
            <person name="Labutti K."/>
            <person name="Lapidus A."/>
            <person name="Lindquist E."/>
            <person name="Lipzen A."/>
            <person name="Meier-Kolthoff J.P."/>
            <person name="Ohm R.A."/>
            <person name="Otillar R.P."/>
            <person name="Pangilinan J."/>
            <person name="Peng Y."/>
            <person name="Rokas A."/>
            <person name="Rosa C.A."/>
            <person name="Scheuner C."/>
            <person name="Sibirny A.A."/>
            <person name="Slot J.C."/>
            <person name="Stielow J.B."/>
            <person name="Sun H."/>
            <person name="Kurtzman C.P."/>
            <person name="Blackwell M."/>
            <person name="Grigoriev I.V."/>
            <person name="Jeffries T.W."/>
        </authorList>
    </citation>
    <scope>NUCLEOTIDE SEQUENCE [LARGE SCALE GENOMIC DNA]</scope>
    <source>
        <strain evidence="14">DSM 1968</strain>
    </source>
</reference>
<evidence type="ECO:0000256" key="11">
    <source>
        <dbReference type="RuleBase" id="RU079119"/>
    </source>
</evidence>
<feature type="non-terminal residue" evidence="13">
    <location>
        <position position="188"/>
    </location>
</feature>
<comment type="domain">
    <text evidence="11">The DHHC domain is required for palmitoyltransferase activity.</text>
</comment>
<evidence type="ECO:0000259" key="12">
    <source>
        <dbReference type="Pfam" id="PF01529"/>
    </source>
</evidence>
<dbReference type="InParanoid" id="A0A1D2VCZ2"/>
<dbReference type="EC" id="2.3.1.225" evidence="11"/>
<dbReference type="EMBL" id="KV454485">
    <property type="protein sequence ID" value="ODV59568.1"/>
    <property type="molecule type" value="Genomic_DNA"/>
</dbReference>
<dbReference type="PANTHER" id="PTHR22883:SF43">
    <property type="entry name" value="PALMITOYLTRANSFERASE APP"/>
    <property type="match status" value="1"/>
</dbReference>
<accession>A0A1D2VCZ2</accession>
<dbReference type="RefSeq" id="XP_020045875.1">
    <property type="nucleotide sequence ID" value="XM_020189741.1"/>
</dbReference>
<dbReference type="PROSITE" id="PS50216">
    <property type="entry name" value="DHHC"/>
    <property type="match status" value="1"/>
</dbReference>
<keyword evidence="7" id="KW-0449">Lipoprotein</keyword>
<sequence length="188" mass="22380">NIYNYLFFFGGRIRTVNNFFKRPYIIITILLIFVPGLLYFIFLSKWYWNHISPILVVFFAYCWLICFFSFFKASTTDPGVLPRNLNITDNLFQLPDEYFNTINLPARSLFYSDNLHHNPNFQNNSTKNMFSLKNPSLSVKYCSTCRIWKPPRISHCSVCDACVINMDHHCVWLNNCVGSRNYFYFFNF</sequence>
<dbReference type="STRING" id="1344418.A0A1D2VCZ2"/>
<feature type="domain" description="Palmitoyltransferase DHHC" evidence="12">
    <location>
        <begin position="140"/>
        <end position="188"/>
    </location>
</feature>
<dbReference type="GO" id="GO:0005794">
    <property type="term" value="C:Golgi apparatus"/>
    <property type="evidence" value="ECO:0007669"/>
    <property type="project" value="TreeGrafter"/>
</dbReference>
<dbReference type="OrthoDB" id="9909019at2759"/>
<evidence type="ECO:0000256" key="4">
    <source>
        <dbReference type="ARBA" id="ARBA00022989"/>
    </source>
</evidence>
<keyword evidence="14" id="KW-1185">Reference proteome</keyword>
<evidence type="ECO:0000256" key="7">
    <source>
        <dbReference type="ARBA" id="ARBA00023288"/>
    </source>
</evidence>
<evidence type="ECO:0000256" key="8">
    <source>
        <dbReference type="ARBA" id="ARBA00023315"/>
    </source>
</evidence>
<keyword evidence="8 11" id="KW-0012">Acyltransferase</keyword>
<dbReference type="Proteomes" id="UP000095038">
    <property type="component" value="Unassembled WGS sequence"/>
</dbReference>
<feature type="transmembrane region" description="Helical" evidence="11">
    <location>
        <begin position="54"/>
        <end position="71"/>
    </location>
</feature>
<keyword evidence="4 11" id="KW-1133">Transmembrane helix</keyword>
<name>A0A1D2VCZ2_9ASCO</name>
<evidence type="ECO:0000256" key="9">
    <source>
        <dbReference type="ARBA" id="ARBA00023463"/>
    </source>
</evidence>
<dbReference type="PANTHER" id="PTHR22883">
    <property type="entry name" value="ZINC FINGER DHHC DOMAIN CONTAINING PROTEIN"/>
    <property type="match status" value="1"/>
</dbReference>
<proteinExistence type="inferred from homology"/>
<dbReference type="GO" id="GO:0006612">
    <property type="term" value="P:protein targeting to membrane"/>
    <property type="evidence" value="ECO:0007669"/>
    <property type="project" value="TreeGrafter"/>
</dbReference>
<gene>
    <name evidence="13" type="ORF">ASCRUDRAFT_22489</name>
</gene>
<dbReference type="Pfam" id="PF01529">
    <property type="entry name" value="DHHC"/>
    <property type="match status" value="1"/>
</dbReference>
<evidence type="ECO:0000256" key="10">
    <source>
        <dbReference type="ARBA" id="ARBA00048048"/>
    </source>
</evidence>
<organism evidence="13 14">
    <name type="scientific">Ascoidea rubescens DSM 1968</name>
    <dbReference type="NCBI Taxonomy" id="1344418"/>
    <lineage>
        <taxon>Eukaryota</taxon>
        <taxon>Fungi</taxon>
        <taxon>Dikarya</taxon>
        <taxon>Ascomycota</taxon>
        <taxon>Saccharomycotina</taxon>
        <taxon>Saccharomycetes</taxon>
        <taxon>Ascoideaceae</taxon>
        <taxon>Ascoidea</taxon>
    </lineage>
</organism>
<dbReference type="GO" id="GO:0005789">
    <property type="term" value="C:endoplasmic reticulum membrane"/>
    <property type="evidence" value="ECO:0007669"/>
    <property type="project" value="UniProtKB-SubCell"/>
</dbReference>
<keyword evidence="3 11" id="KW-0812">Transmembrane</keyword>
<evidence type="ECO:0000256" key="5">
    <source>
        <dbReference type="ARBA" id="ARBA00023136"/>
    </source>
</evidence>
<keyword evidence="2 11" id="KW-0808">Transferase</keyword>
<evidence type="ECO:0000256" key="2">
    <source>
        <dbReference type="ARBA" id="ARBA00022679"/>
    </source>
</evidence>
<protein>
    <recommendedName>
        <fullName evidence="11">Palmitoyltransferase</fullName>
        <ecNumber evidence="11">2.3.1.225</ecNumber>
    </recommendedName>
</protein>
<dbReference type="GO" id="GO:0019706">
    <property type="term" value="F:protein-cysteine S-palmitoyltransferase activity"/>
    <property type="evidence" value="ECO:0007669"/>
    <property type="project" value="UniProtKB-EC"/>
</dbReference>
<evidence type="ECO:0000256" key="6">
    <source>
        <dbReference type="ARBA" id="ARBA00023139"/>
    </source>
</evidence>
<comment type="similarity">
    <text evidence="9">Belongs to the DHHC palmitoyltransferase family. ERF2/ZDHHC9 subfamily.</text>
</comment>
<comment type="catalytic activity">
    <reaction evidence="10 11">
        <text>L-cysteinyl-[protein] + hexadecanoyl-CoA = S-hexadecanoyl-L-cysteinyl-[protein] + CoA</text>
        <dbReference type="Rhea" id="RHEA:36683"/>
        <dbReference type="Rhea" id="RHEA-COMP:10131"/>
        <dbReference type="Rhea" id="RHEA-COMP:11032"/>
        <dbReference type="ChEBI" id="CHEBI:29950"/>
        <dbReference type="ChEBI" id="CHEBI:57287"/>
        <dbReference type="ChEBI" id="CHEBI:57379"/>
        <dbReference type="ChEBI" id="CHEBI:74151"/>
        <dbReference type="EC" id="2.3.1.225"/>
    </reaction>
</comment>
<dbReference type="GeneID" id="30963377"/>
<evidence type="ECO:0000313" key="13">
    <source>
        <dbReference type="EMBL" id="ODV59568.1"/>
    </source>
</evidence>
<dbReference type="InterPro" id="IPR001594">
    <property type="entry name" value="Palmitoyltrfase_DHHC"/>
</dbReference>
<dbReference type="AlphaFoldDB" id="A0A1D2VCZ2"/>
<feature type="non-terminal residue" evidence="13">
    <location>
        <position position="1"/>
    </location>
</feature>
<keyword evidence="6" id="KW-0564">Palmitate</keyword>
<keyword evidence="5 11" id="KW-0472">Membrane</keyword>
<comment type="subcellular location">
    <subcellularLocation>
        <location evidence="1">Endoplasmic reticulum membrane</location>
        <topology evidence="1">Multi-pass membrane protein</topology>
    </subcellularLocation>
</comment>
<dbReference type="InterPro" id="IPR039859">
    <property type="entry name" value="PFA4/ZDH16/20/ERF2-like"/>
</dbReference>
<evidence type="ECO:0000256" key="1">
    <source>
        <dbReference type="ARBA" id="ARBA00004477"/>
    </source>
</evidence>